<feature type="transmembrane region" description="Helical" evidence="9">
    <location>
        <begin position="196"/>
        <end position="220"/>
    </location>
</feature>
<keyword evidence="7 9" id="KW-0472">Membrane</keyword>
<dbReference type="InterPro" id="IPR025720">
    <property type="entry name" value="RibU"/>
</dbReference>
<organism evidence="10 11">
    <name type="scientific">Bifidobacterium anseris</name>
    <dbReference type="NCBI Taxonomy" id="2020963"/>
    <lineage>
        <taxon>Bacteria</taxon>
        <taxon>Bacillati</taxon>
        <taxon>Actinomycetota</taxon>
        <taxon>Actinomycetes</taxon>
        <taxon>Bifidobacteriales</taxon>
        <taxon>Bifidobacteriaceae</taxon>
        <taxon>Bifidobacterium</taxon>
    </lineage>
</organism>
<dbReference type="GO" id="GO:0005886">
    <property type="term" value="C:plasma membrane"/>
    <property type="evidence" value="ECO:0007669"/>
    <property type="project" value="UniProtKB-SubCell"/>
</dbReference>
<feature type="compositionally biased region" description="Polar residues" evidence="8">
    <location>
        <begin position="1"/>
        <end position="16"/>
    </location>
</feature>
<evidence type="ECO:0000313" key="11">
    <source>
        <dbReference type="Proteomes" id="UP000234935"/>
    </source>
</evidence>
<feature type="transmembrane region" description="Helical" evidence="9">
    <location>
        <begin position="255"/>
        <end position="279"/>
    </location>
</feature>
<evidence type="ECO:0000256" key="8">
    <source>
        <dbReference type="SAM" id="MobiDB-lite"/>
    </source>
</evidence>
<feature type="region of interest" description="Disordered" evidence="8">
    <location>
        <begin position="92"/>
        <end position="153"/>
    </location>
</feature>
<keyword evidence="5 9" id="KW-0812">Transmembrane</keyword>
<evidence type="ECO:0000256" key="7">
    <source>
        <dbReference type="ARBA" id="ARBA00023136"/>
    </source>
</evidence>
<dbReference type="GO" id="GO:0032217">
    <property type="term" value="F:riboflavin transmembrane transporter activity"/>
    <property type="evidence" value="ECO:0007669"/>
    <property type="project" value="InterPro"/>
</dbReference>
<feature type="transmembrane region" description="Helical" evidence="9">
    <location>
        <begin position="226"/>
        <end position="248"/>
    </location>
</feature>
<dbReference type="EMBL" id="NMYC01000001">
    <property type="protein sequence ID" value="PLS28428.1"/>
    <property type="molecule type" value="Genomic_DNA"/>
</dbReference>
<keyword evidence="11" id="KW-1185">Reference proteome</keyword>
<gene>
    <name evidence="10" type="ORF">CGZ88_0590</name>
</gene>
<proteinExistence type="inferred from homology"/>
<dbReference type="Pfam" id="PF12822">
    <property type="entry name" value="ECF_trnsprt"/>
    <property type="match status" value="1"/>
</dbReference>
<evidence type="ECO:0000256" key="3">
    <source>
        <dbReference type="ARBA" id="ARBA00022448"/>
    </source>
</evidence>
<dbReference type="Gene3D" id="1.10.1760.20">
    <property type="match status" value="1"/>
</dbReference>
<keyword evidence="3" id="KW-0813">Transport</keyword>
<evidence type="ECO:0000313" key="10">
    <source>
        <dbReference type="EMBL" id="PLS28428.1"/>
    </source>
</evidence>
<dbReference type="InterPro" id="IPR024529">
    <property type="entry name" value="ECF_trnsprt_substrate-spec"/>
</dbReference>
<evidence type="ECO:0000256" key="2">
    <source>
        <dbReference type="ARBA" id="ARBA00005540"/>
    </source>
</evidence>
<accession>A0A2N5J2J8</accession>
<feature type="transmembrane region" description="Helical" evidence="9">
    <location>
        <begin position="299"/>
        <end position="318"/>
    </location>
</feature>
<feature type="compositionally biased region" description="Polar residues" evidence="8">
    <location>
        <begin position="92"/>
        <end position="136"/>
    </location>
</feature>
<evidence type="ECO:0000256" key="6">
    <source>
        <dbReference type="ARBA" id="ARBA00022989"/>
    </source>
</evidence>
<comment type="subcellular location">
    <subcellularLocation>
        <location evidence="1">Cell membrane</location>
        <topology evidence="1">Multi-pass membrane protein</topology>
    </subcellularLocation>
</comment>
<keyword evidence="4" id="KW-1003">Cell membrane</keyword>
<name>A0A2N5J2J8_9BIFI</name>
<feature type="region of interest" description="Disordered" evidence="8">
    <location>
        <begin position="1"/>
        <end position="55"/>
    </location>
</feature>
<evidence type="ECO:0000256" key="1">
    <source>
        <dbReference type="ARBA" id="ARBA00004651"/>
    </source>
</evidence>
<evidence type="ECO:0000256" key="5">
    <source>
        <dbReference type="ARBA" id="ARBA00022692"/>
    </source>
</evidence>
<feature type="transmembrane region" description="Helical" evidence="9">
    <location>
        <begin position="163"/>
        <end position="184"/>
    </location>
</feature>
<protein>
    <recommendedName>
        <fullName evidence="12">ECF transporter, substrate-specific component</fullName>
    </recommendedName>
</protein>
<feature type="compositionally biased region" description="Basic and acidic residues" evidence="8">
    <location>
        <begin position="138"/>
        <end position="148"/>
    </location>
</feature>
<reference evidence="10 11" key="1">
    <citation type="submission" date="2017-07" db="EMBL/GenBank/DDBJ databases">
        <title>Bifidobacterium novel species.</title>
        <authorList>
            <person name="Lugli G.A."/>
            <person name="Milani C."/>
            <person name="Duranti S."/>
            <person name="Mangifesta M."/>
        </authorList>
    </citation>
    <scope>NUCLEOTIDE SEQUENCE [LARGE SCALE GENOMIC DNA]</scope>
    <source>
        <strain evidence="11">Goo31D</strain>
    </source>
</reference>
<dbReference type="AlphaFoldDB" id="A0A2N5J2J8"/>
<evidence type="ECO:0000256" key="4">
    <source>
        <dbReference type="ARBA" id="ARBA00022475"/>
    </source>
</evidence>
<evidence type="ECO:0000256" key="9">
    <source>
        <dbReference type="SAM" id="Phobius"/>
    </source>
</evidence>
<dbReference type="Proteomes" id="UP000234935">
    <property type="component" value="Unassembled WGS sequence"/>
</dbReference>
<dbReference type="PANTHER" id="PTHR38438">
    <property type="entry name" value="RIBOFLAVIN TRANSPORTER RIBU"/>
    <property type="match status" value="1"/>
</dbReference>
<dbReference type="PANTHER" id="PTHR38438:SF1">
    <property type="entry name" value="RIBOFLAVIN TRANSPORTER RIBU"/>
    <property type="match status" value="1"/>
</dbReference>
<feature type="compositionally biased region" description="Low complexity" evidence="8">
    <location>
        <begin position="25"/>
        <end position="54"/>
    </location>
</feature>
<comment type="caution">
    <text evidence="10">The sequence shown here is derived from an EMBL/GenBank/DDBJ whole genome shotgun (WGS) entry which is preliminary data.</text>
</comment>
<sequence>MSTINDALMPASNQPTDGEHPATDGATNPTSPTATGSASATGSTATATGNAATTDKASATGSAISADTADANITPIGSTSDAAADNTSVTGSAATTDKASATGSTVSDVSATGSDTSANANVTATGSTTAFSTHSTRALRDHRPDDAHSTGVGDAGRWSTRRIAMYALFVALAMAVSFLEFPLMPAAPWLKYDPSGVVCLVAGFAFGPSAAAIVSVLGFLPHLFTNPWGTLMAVLVALALSVPAALIYRRRRTRASALVGILVGALIALAVAIGANLVITPMYAYMSMADVAKLIVPVLLPFNLIKFALNGVITFLIYKPISTLLNRGQR</sequence>
<comment type="similarity">
    <text evidence="2">Belongs to the prokaryotic riboflavin transporter (P-RFT) (TC 2.A.87) family.</text>
</comment>
<keyword evidence="6 9" id="KW-1133">Transmembrane helix</keyword>
<evidence type="ECO:0008006" key="12">
    <source>
        <dbReference type="Google" id="ProtNLM"/>
    </source>
</evidence>